<evidence type="ECO:0000313" key="12">
    <source>
        <dbReference type="Proteomes" id="UP001610861"/>
    </source>
</evidence>
<evidence type="ECO:0000256" key="5">
    <source>
        <dbReference type="ARBA" id="ARBA00022679"/>
    </source>
</evidence>
<evidence type="ECO:0000256" key="7">
    <source>
        <dbReference type="ARBA" id="ARBA00022824"/>
    </source>
</evidence>
<evidence type="ECO:0000313" key="11">
    <source>
        <dbReference type="EMBL" id="MFH8252393.1"/>
    </source>
</evidence>
<feature type="transmembrane region" description="Helical" evidence="10">
    <location>
        <begin position="57"/>
        <end position="80"/>
    </location>
</feature>
<evidence type="ECO:0000256" key="9">
    <source>
        <dbReference type="ARBA" id="ARBA00023136"/>
    </source>
</evidence>
<proteinExistence type="predicted"/>
<name>A0ABW7QDD9_9MICO</name>
<feature type="transmembrane region" description="Helical" evidence="10">
    <location>
        <begin position="190"/>
        <end position="223"/>
    </location>
</feature>
<comment type="subcellular location">
    <subcellularLocation>
        <location evidence="1">Endoplasmic reticulum membrane</location>
        <topology evidence="1">Multi-pass membrane protein</topology>
    </subcellularLocation>
</comment>
<evidence type="ECO:0000256" key="10">
    <source>
        <dbReference type="SAM" id="Phobius"/>
    </source>
</evidence>
<dbReference type="Proteomes" id="UP001610861">
    <property type="component" value="Unassembled WGS sequence"/>
</dbReference>
<keyword evidence="7" id="KW-0256">Endoplasmic reticulum</keyword>
<gene>
    <name evidence="11" type="ORF">ACH3VR_18650</name>
</gene>
<keyword evidence="3" id="KW-0337">GPI-anchor biosynthesis</keyword>
<evidence type="ECO:0000256" key="3">
    <source>
        <dbReference type="ARBA" id="ARBA00022502"/>
    </source>
</evidence>
<dbReference type="EMBL" id="JBIQWL010000009">
    <property type="protein sequence ID" value="MFH8252393.1"/>
    <property type="molecule type" value="Genomic_DNA"/>
</dbReference>
<accession>A0ABW7QDD9</accession>
<feature type="transmembrane region" description="Helical" evidence="10">
    <location>
        <begin position="336"/>
        <end position="357"/>
    </location>
</feature>
<dbReference type="PANTHER" id="PTHR12468:SF2">
    <property type="entry name" value="GPI MANNOSYLTRANSFERASE 2"/>
    <property type="match status" value="1"/>
</dbReference>
<dbReference type="InterPro" id="IPR007315">
    <property type="entry name" value="PIG-V/Gpi18"/>
</dbReference>
<feature type="transmembrane region" description="Helical" evidence="10">
    <location>
        <begin position="275"/>
        <end position="295"/>
    </location>
</feature>
<keyword evidence="9 10" id="KW-0472">Membrane</keyword>
<feature type="transmembrane region" description="Helical" evidence="10">
    <location>
        <begin position="413"/>
        <end position="433"/>
    </location>
</feature>
<evidence type="ECO:0008006" key="13">
    <source>
        <dbReference type="Google" id="ProtNLM"/>
    </source>
</evidence>
<keyword evidence="12" id="KW-1185">Reference proteome</keyword>
<keyword evidence="4" id="KW-0328">Glycosyltransferase</keyword>
<organism evidence="11 12">
    <name type="scientific">Microbacterium alkaliflavum</name>
    <dbReference type="NCBI Taxonomy" id="3248839"/>
    <lineage>
        <taxon>Bacteria</taxon>
        <taxon>Bacillati</taxon>
        <taxon>Actinomycetota</taxon>
        <taxon>Actinomycetes</taxon>
        <taxon>Micrococcales</taxon>
        <taxon>Microbacteriaceae</taxon>
        <taxon>Microbacterium</taxon>
    </lineage>
</organism>
<keyword evidence="5" id="KW-0808">Transferase</keyword>
<sequence>MTESAETDDRRAPRVPVATDERGQIPTTLTRWRSGLLSTVTELLRPRSHVTPLEPGWALPVVLIWIAGRALNLALLYVAFAVSKLGGWSGPDQQQVTTFLNFLSGWDAARYGAIAGQGYPLALPFDAQGSVEPNDWAFLPVFPFLERALASATGAPWQLAGVVVSTSASAAACLALYALLRHVVGRDQAWWAVVLFSLGPLSIVFVLGYAESLFLFLVFSALLLAVRRRYLLIAPLGVVAAFTRPGAVALALALGILLLGRWMLRAEDPLTRSEAIGLIVSGSATAVAGIMWPIIAGLTTGAPDAYVQTEMAWWVPILGGEEPVPLTPGLVMGWRWLGPLGVAIVLGVIVTAFRWMLSRPVRALGLEIVGFVMSYTLYLFVVFLPTQAIARLLLPLAPLLADDRLSRTRRRRVCAVAACIVLQAGAVILLWTIGNP</sequence>
<dbReference type="RefSeq" id="WP_397557823.1">
    <property type="nucleotide sequence ID" value="NZ_JBIQWL010000009.1"/>
</dbReference>
<keyword evidence="8 10" id="KW-1133">Transmembrane helix</keyword>
<evidence type="ECO:0000256" key="8">
    <source>
        <dbReference type="ARBA" id="ARBA00022989"/>
    </source>
</evidence>
<evidence type="ECO:0000256" key="6">
    <source>
        <dbReference type="ARBA" id="ARBA00022692"/>
    </source>
</evidence>
<dbReference type="PANTHER" id="PTHR12468">
    <property type="entry name" value="GPI MANNOSYLTRANSFERASE 2"/>
    <property type="match status" value="1"/>
</dbReference>
<evidence type="ECO:0000256" key="1">
    <source>
        <dbReference type="ARBA" id="ARBA00004477"/>
    </source>
</evidence>
<reference evidence="11 12" key="1">
    <citation type="submission" date="2024-09" db="EMBL/GenBank/DDBJ databases">
        <authorList>
            <person name="Pan X."/>
        </authorList>
    </citation>
    <scope>NUCLEOTIDE SEQUENCE [LARGE SCALE GENOMIC DNA]</scope>
    <source>
        <strain evidence="11 12">B2969</strain>
    </source>
</reference>
<protein>
    <recommendedName>
        <fullName evidence="13">Mannosyltransferase PIG-V</fullName>
    </recommendedName>
</protein>
<comment type="caution">
    <text evidence="11">The sequence shown here is derived from an EMBL/GenBank/DDBJ whole genome shotgun (WGS) entry which is preliminary data.</text>
</comment>
<keyword evidence="6 10" id="KW-0812">Transmembrane</keyword>
<evidence type="ECO:0000256" key="2">
    <source>
        <dbReference type="ARBA" id="ARBA00004687"/>
    </source>
</evidence>
<feature type="transmembrane region" description="Helical" evidence="10">
    <location>
        <begin position="230"/>
        <end position="263"/>
    </location>
</feature>
<feature type="transmembrane region" description="Helical" evidence="10">
    <location>
        <begin position="157"/>
        <end position="178"/>
    </location>
</feature>
<evidence type="ECO:0000256" key="4">
    <source>
        <dbReference type="ARBA" id="ARBA00022676"/>
    </source>
</evidence>
<comment type="pathway">
    <text evidence="2">Glycolipid biosynthesis; glycosylphosphatidylinositol-anchor biosynthesis.</text>
</comment>